<organism evidence="1 2">
    <name type="scientific">Vavraia culicis (isolate floridensis)</name>
    <name type="common">Microsporidian parasite</name>
    <dbReference type="NCBI Taxonomy" id="948595"/>
    <lineage>
        <taxon>Eukaryota</taxon>
        <taxon>Fungi</taxon>
        <taxon>Fungi incertae sedis</taxon>
        <taxon>Microsporidia</taxon>
        <taxon>Pleistophoridae</taxon>
        <taxon>Vavraia</taxon>
    </lineage>
</organism>
<evidence type="ECO:0000313" key="2">
    <source>
        <dbReference type="Proteomes" id="UP000011081"/>
    </source>
</evidence>
<evidence type="ECO:0008006" key="3">
    <source>
        <dbReference type="Google" id="ProtNLM"/>
    </source>
</evidence>
<gene>
    <name evidence="1" type="ORF">VCUG_01885</name>
</gene>
<dbReference type="Proteomes" id="UP000011081">
    <property type="component" value="Unassembled WGS sequence"/>
</dbReference>
<dbReference type="EMBL" id="GL877437">
    <property type="protein sequence ID" value="ELA46659.1"/>
    <property type="molecule type" value="Genomic_DNA"/>
</dbReference>
<dbReference type="VEuPathDB" id="MicrosporidiaDB:VCUG_01885"/>
<evidence type="ECO:0000313" key="1">
    <source>
        <dbReference type="EMBL" id="ELA46659.1"/>
    </source>
</evidence>
<dbReference type="HOGENOM" id="CLU_073111_0_0_1"/>
<accession>L2GSP7</accession>
<name>L2GSP7_VAVCU</name>
<keyword evidence="2" id="KW-1185">Reference proteome</keyword>
<dbReference type="STRING" id="948595.L2GSP7"/>
<dbReference type="OrthoDB" id="1093at2759"/>
<dbReference type="GeneID" id="19879754"/>
<dbReference type="InParanoid" id="L2GSP7"/>
<dbReference type="AlphaFoldDB" id="L2GSP7"/>
<reference evidence="2" key="1">
    <citation type="submission" date="2011-03" db="EMBL/GenBank/DDBJ databases">
        <title>The genome sequence of Vavraia culicis strain floridensis.</title>
        <authorList>
            <consortium name="The Broad Institute Genome Sequencing Platform"/>
            <person name="Cuomo C."/>
            <person name="Becnel J."/>
            <person name="Sanscrainte N."/>
            <person name="Young S.K."/>
            <person name="Zeng Q."/>
            <person name="Gargeya S."/>
            <person name="Fitzgerald M."/>
            <person name="Haas B."/>
            <person name="Abouelleil A."/>
            <person name="Alvarado L."/>
            <person name="Arachchi H.M."/>
            <person name="Berlin A."/>
            <person name="Chapman S.B."/>
            <person name="Gearin G."/>
            <person name="Goldberg J."/>
            <person name="Griggs A."/>
            <person name="Gujja S."/>
            <person name="Hansen M."/>
            <person name="Heiman D."/>
            <person name="Howarth C."/>
            <person name="Larimer J."/>
            <person name="Lui A."/>
            <person name="MacDonald P.J.P."/>
            <person name="McCowen C."/>
            <person name="Montmayeur A."/>
            <person name="Murphy C."/>
            <person name="Neiman D."/>
            <person name="Pearson M."/>
            <person name="Priest M."/>
            <person name="Roberts A."/>
            <person name="Saif S."/>
            <person name="Shea T."/>
            <person name="Sisk P."/>
            <person name="Stolte C."/>
            <person name="Sykes S."/>
            <person name="Wortman J."/>
            <person name="Nusbaum C."/>
            <person name="Birren B."/>
        </authorList>
    </citation>
    <scope>NUCLEOTIDE SEQUENCE [LARGE SCALE GENOMIC DNA]</scope>
    <source>
        <strain evidence="2">floridensis</strain>
    </source>
</reference>
<dbReference type="OMA" id="KVIATME"/>
<protein>
    <recommendedName>
        <fullName evidence="3">PCI domain-containing protein</fullName>
    </recommendedName>
</protein>
<proteinExistence type="predicted"/>
<sequence>METLTELLKQRKWYNAYLYLQSMDRECLTTELIEQFLKTVLPIATQMHPFSLTTTTIDITENYSSRFEVLSQLRDKIGESVLKTDEHDESLVLIDIVLADIQLERGISIEEKVYGFKNMKLTREQEKHFNGLALKYYEKVQNYDEAYYYAKKQRNMEKMIEYSIFAPNIFNLPAFEDEPEYFRAVREGNYKYIKNCKIDNYEFVLQKTYIIKMLDLCYNKNTVSISELCNNLELERVVVLRLIIKALGLKLIRGTIDGANDSLTISHISLQTVTKKELMNMKEQFIRWKSRVDKVIATME</sequence>
<dbReference type="RefSeq" id="XP_008074897.1">
    <property type="nucleotide sequence ID" value="XM_008076706.1"/>
</dbReference>